<dbReference type="PhylomeDB" id="Q5JG56"/>
<dbReference type="SUPFAM" id="SSF52540">
    <property type="entry name" value="P-loop containing nucleoside triphosphate hydrolases"/>
    <property type="match status" value="1"/>
</dbReference>
<dbReference type="InterPro" id="IPR050153">
    <property type="entry name" value="Metal_Ion_Import_ABC"/>
</dbReference>
<keyword evidence="2" id="KW-0547">Nucleotide-binding</keyword>
<dbReference type="EnsemblBacteria" id="BAD84897">
    <property type="protein sequence ID" value="BAD84897"/>
    <property type="gene ID" value="TK0708"/>
</dbReference>
<dbReference type="InterPro" id="IPR017871">
    <property type="entry name" value="ABC_transporter-like_CS"/>
</dbReference>
<name>Q5JG56_THEKO</name>
<evidence type="ECO:0000256" key="3">
    <source>
        <dbReference type="ARBA" id="ARBA00022840"/>
    </source>
</evidence>
<dbReference type="Proteomes" id="UP000000536">
    <property type="component" value="Chromosome"/>
</dbReference>
<evidence type="ECO:0000259" key="4">
    <source>
        <dbReference type="PROSITE" id="PS50893"/>
    </source>
</evidence>
<protein>
    <submittedName>
        <fullName evidence="5">ABC-type iron(III)-siderophore transport system, ATPase component</fullName>
    </submittedName>
</protein>
<dbReference type="GO" id="GO:0043190">
    <property type="term" value="C:ATP-binding cassette (ABC) transporter complex"/>
    <property type="evidence" value="ECO:0000318"/>
    <property type="project" value="GO_Central"/>
</dbReference>
<dbReference type="eggNOG" id="arCOG00198">
    <property type="taxonomic scope" value="Archaea"/>
</dbReference>
<dbReference type="GeneID" id="78447222"/>
<dbReference type="GO" id="GO:0042626">
    <property type="term" value="F:ATPase-coupled transmembrane transporter activity"/>
    <property type="evidence" value="ECO:0000318"/>
    <property type="project" value="GO_Central"/>
</dbReference>
<dbReference type="InterPro" id="IPR003439">
    <property type="entry name" value="ABC_transporter-like_ATP-bd"/>
</dbReference>
<keyword evidence="6" id="KW-1185">Reference proteome</keyword>
<dbReference type="PATRIC" id="fig|69014.16.peg.689"/>
<dbReference type="InterPro" id="IPR003593">
    <property type="entry name" value="AAA+_ATPase"/>
</dbReference>
<dbReference type="OrthoDB" id="24644at2157"/>
<dbReference type="AlphaFoldDB" id="Q5JG56"/>
<reference evidence="5 6" key="1">
    <citation type="journal article" date="2005" name="Genome Res.">
        <title>Complete genome sequence of the hyperthermophilic archaeon Thermococcus kodakaraensis KOD1 and comparison with Pyrococcus genomes.</title>
        <authorList>
            <person name="Fukui T."/>
            <person name="Atomi H."/>
            <person name="Kanai T."/>
            <person name="Matsumi R."/>
            <person name="Fujiwara S."/>
            <person name="Imanaka T."/>
        </authorList>
    </citation>
    <scope>NUCLEOTIDE SEQUENCE [LARGE SCALE GENOMIC DNA]</scope>
    <source>
        <strain evidence="6">ATCC BAA-918 / JCM 12380 / KOD1</strain>
    </source>
</reference>
<proteinExistence type="predicted"/>
<dbReference type="PROSITE" id="PS50893">
    <property type="entry name" value="ABC_TRANSPORTER_2"/>
    <property type="match status" value="1"/>
</dbReference>
<dbReference type="FunFam" id="3.40.50.300:FF:000134">
    <property type="entry name" value="Iron-enterobactin ABC transporter ATP-binding protein"/>
    <property type="match status" value="1"/>
</dbReference>
<dbReference type="RefSeq" id="WP_011249659.1">
    <property type="nucleotide sequence ID" value="NC_006624.1"/>
</dbReference>
<dbReference type="EMBL" id="AP006878">
    <property type="protein sequence ID" value="BAD84897.1"/>
    <property type="molecule type" value="Genomic_DNA"/>
</dbReference>
<dbReference type="Pfam" id="PF00005">
    <property type="entry name" value="ABC_tran"/>
    <property type="match status" value="1"/>
</dbReference>
<dbReference type="PROSITE" id="PS00211">
    <property type="entry name" value="ABC_TRANSPORTER_1"/>
    <property type="match status" value="1"/>
</dbReference>
<dbReference type="Gene3D" id="3.40.50.300">
    <property type="entry name" value="P-loop containing nucleotide triphosphate hydrolases"/>
    <property type="match status" value="1"/>
</dbReference>
<keyword evidence="1" id="KW-0813">Transport</keyword>
<evidence type="ECO:0000256" key="2">
    <source>
        <dbReference type="ARBA" id="ARBA00022741"/>
    </source>
</evidence>
<organism evidence="5 6">
    <name type="scientific">Thermococcus kodakarensis (strain ATCC BAA-918 / JCM 12380 / KOD1)</name>
    <name type="common">Pyrococcus kodakaraensis (strain KOD1)</name>
    <dbReference type="NCBI Taxonomy" id="69014"/>
    <lineage>
        <taxon>Archaea</taxon>
        <taxon>Methanobacteriati</taxon>
        <taxon>Methanobacteriota</taxon>
        <taxon>Thermococci</taxon>
        <taxon>Thermococcales</taxon>
        <taxon>Thermococcaceae</taxon>
        <taxon>Thermococcus</taxon>
    </lineage>
</organism>
<dbReference type="PANTHER" id="PTHR42734">
    <property type="entry name" value="METAL TRANSPORT SYSTEM ATP-BINDING PROTEIN TM_0124-RELATED"/>
    <property type="match status" value="1"/>
</dbReference>
<sequence length="253" mass="28083">MLRVEGLGFSYGSREVLRNVTFELKKGVGCLLGPNGAGKSTLLKCIAGILNGNGRITLNGTELSRLRLRERTRLVSYSPQEFSLTFPYTVFQTVLMGRNPHIDPLSGPGKVDEEMAMKALRTLGLENLAERPFGELSGGQKRLVMIARTLAQGGELFLFDEPTSFLDFRNQHLVLSVIRKLSKERTVLVSLHDPNQALTFCDTVFLLKDGGIIASGEPAEVLNEENLMELYRMKVKRFKADGGFFIYPLEVVG</sequence>
<evidence type="ECO:0000313" key="5">
    <source>
        <dbReference type="EMBL" id="BAD84897.1"/>
    </source>
</evidence>
<dbReference type="PANTHER" id="PTHR42734:SF19">
    <property type="entry name" value="IRON COMPOUNDS ABC TRANSPORTER, ATP-BINDING PROTEIN"/>
    <property type="match status" value="1"/>
</dbReference>
<dbReference type="InterPro" id="IPR027417">
    <property type="entry name" value="P-loop_NTPase"/>
</dbReference>
<dbReference type="InParanoid" id="Q5JG56"/>
<keyword evidence="3" id="KW-0067">ATP-binding</keyword>
<dbReference type="KEGG" id="tko:TK0708"/>
<dbReference type="STRING" id="69014.TK0708"/>
<dbReference type="GO" id="GO:0016887">
    <property type="term" value="F:ATP hydrolysis activity"/>
    <property type="evidence" value="ECO:0007669"/>
    <property type="project" value="InterPro"/>
</dbReference>
<dbReference type="SMART" id="SM00382">
    <property type="entry name" value="AAA"/>
    <property type="match status" value="1"/>
</dbReference>
<dbReference type="GO" id="GO:0005524">
    <property type="term" value="F:ATP binding"/>
    <property type="evidence" value="ECO:0007669"/>
    <property type="project" value="UniProtKB-KW"/>
</dbReference>
<dbReference type="CDD" id="cd03214">
    <property type="entry name" value="ABC_Iron-Siderophores_B12_Hemin"/>
    <property type="match status" value="1"/>
</dbReference>
<gene>
    <name evidence="5" type="ordered locus">TK0708</name>
</gene>
<feature type="domain" description="ABC transporter" evidence="4">
    <location>
        <begin position="2"/>
        <end position="234"/>
    </location>
</feature>
<evidence type="ECO:0000313" key="6">
    <source>
        <dbReference type="Proteomes" id="UP000000536"/>
    </source>
</evidence>
<accession>Q5JG56</accession>
<evidence type="ECO:0000256" key="1">
    <source>
        <dbReference type="ARBA" id="ARBA00022448"/>
    </source>
</evidence>
<dbReference type="HOGENOM" id="CLU_000604_1_11_2"/>